<dbReference type="Pfam" id="PF13272">
    <property type="entry name" value="Holin_2-3"/>
    <property type="match status" value="1"/>
</dbReference>
<keyword evidence="1" id="KW-0472">Membrane</keyword>
<keyword evidence="1" id="KW-0812">Transmembrane</keyword>
<accession>A0A455WI02</accession>
<name>A0A455WI02_MARNT</name>
<gene>
    <name evidence="2" type="ORF">YBY_30170</name>
</gene>
<evidence type="ECO:0000313" key="2">
    <source>
        <dbReference type="EMBL" id="BBJ05168.1"/>
    </source>
</evidence>
<dbReference type="AlphaFoldDB" id="A0A455WI02"/>
<feature type="transmembrane region" description="Helical" evidence="1">
    <location>
        <begin position="16"/>
        <end position="34"/>
    </location>
</feature>
<feature type="transmembrane region" description="Helical" evidence="1">
    <location>
        <begin position="40"/>
        <end position="58"/>
    </location>
</feature>
<sequence>MPESPRFPFCFKMPRLFGWAVITLVLMVGLYWFAPQQLPIVAYKLALVTLAVTLAYWLDRALFPYARPGTFFGRSQFLSEGAEQQPILLAASLAAIRRAIIVFACVIGLALGL</sequence>
<dbReference type="EMBL" id="AP019537">
    <property type="protein sequence ID" value="BBJ05168.1"/>
    <property type="molecule type" value="Genomic_DNA"/>
</dbReference>
<proteinExistence type="predicted"/>
<keyword evidence="1" id="KW-1133">Transmembrane helix</keyword>
<dbReference type="InterPro" id="IPR025140">
    <property type="entry name" value="Holin_2-3"/>
</dbReference>
<organism evidence="2">
    <name type="scientific">Marinobacter nauticus</name>
    <name type="common">Marinobacter hydrocarbonoclasticus</name>
    <name type="synonym">Marinobacter aquaeolei</name>
    <dbReference type="NCBI Taxonomy" id="2743"/>
    <lineage>
        <taxon>Bacteria</taxon>
        <taxon>Pseudomonadati</taxon>
        <taxon>Pseudomonadota</taxon>
        <taxon>Gammaproteobacteria</taxon>
        <taxon>Pseudomonadales</taxon>
        <taxon>Marinobacteraceae</taxon>
        <taxon>Marinobacter</taxon>
    </lineage>
</organism>
<evidence type="ECO:0000256" key="1">
    <source>
        <dbReference type="SAM" id="Phobius"/>
    </source>
</evidence>
<protein>
    <submittedName>
        <fullName evidence="2">Membrane protein</fullName>
    </submittedName>
</protein>
<reference evidence="2" key="1">
    <citation type="submission" date="2019-03" db="EMBL/GenBank/DDBJ databases">
        <title>Whole genome analysis of nitrate-reducing bacteria Marinobacter hydrocarbonoclasticus YB03.</title>
        <authorList>
            <person name="Azam A.H."/>
            <person name="Yuk S.R."/>
            <person name="Kamarisima K."/>
            <person name="Miyanaga K."/>
            <person name="Tanji Y."/>
        </authorList>
    </citation>
    <scope>NUCLEOTIDE SEQUENCE</scope>
    <source>
        <strain evidence="2">YB03</strain>
    </source>
</reference>
<feature type="transmembrane region" description="Helical" evidence="1">
    <location>
        <begin position="87"/>
        <end position="111"/>
    </location>
</feature>